<dbReference type="OrthoDB" id="196195at2"/>
<comment type="caution">
    <text evidence="4">The sequence shown here is derived from an EMBL/GenBank/DDBJ whole genome shotgun (WGS) entry which is preliminary data.</text>
</comment>
<evidence type="ECO:0000256" key="2">
    <source>
        <dbReference type="ARBA" id="ARBA00023669"/>
    </source>
</evidence>
<dbReference type="SUPFAM" id="SSF159133">
    <property type="entry name" value="EutN/CcmL-like"/>
    <property type="match status" value="1"/>
</dbReference>
<name>A0A318XQ86_9FIRM</name>
<accession>A0A318XQ86</accession>
<dbReference type="InterPro" id="IPR036677">
    <property type="entry name" value="EutN_CcmL_sf"/>
</dbReference>
<dbReference type="AlphaFoldDB" id="A0A318XQ86"/>
<dbReference type="Pfam" id="PF03319">
    <property type="entry name" value="EutN_CcmL"/>
    <property type="match status" value="1"/>
</dbReference>
<dbReference type="Proteomes" id="UP000248132">
    <property type="component" value="Unassembled WGS sequence"/>
</dbReference>
<keyword evidence="3" id="KW-1283">Bacterial microcompartment</keyword>
<dbReference type="GO" id="GO:0031470">
    <property type="term" value="C:carboxysome"/>
    <property type="evidence" value="ECO:0007669"/>
    <property type="project" value="UniProtKB-SubCell"/>
</dbReference>
<keyword evidence="2" id="KW-1282">Carboxysome</keyword>
<dbReference type="RefSeq" id="WP_110460215.1">
    <property type="nucleotide sequence ID" value="NZ_QKMR01000001.1"/>
</dbReference>
<keyword evidence="5" id="KW-1185">Reference proteome</keyword>
<organism evidence="4 5">
    <name type="scientific">Ruminiclostridium sufflavum DSM 19573</name>
    <dbReference type="NCBI Taxonomy" id="1121337"/>
    <lineage>
        <taxon>Bacteria</taxon>
        <taxon>Bacillati</taxon>
        <taxon>Bacillota</taxon>
        <taxon>Clostridia</taxon>
        <taxon>Eubacteriales</taxon>
        <taxon>Oscillospiraceae</taxon>
        <taxon>Ruminiclostridium</taxon>
    </lineage>
</organism>
<comment type="subcellular location">
    <subcellularLocation>
        <location evidence="1">Carboxysome</location>
    </subcellularLocation>
</comment>
<dbReference type="EMBL" id="QKMR01000001">
    <property type="protein sequence ID" value="PYG90235.1"/>
    <property type="molecule type" value="Genomic_DNA"/>
</dbReference>
<protein>
    <submittedName>
        <fullName evidence="4">Ethanolamine utilization protein EutN</fullName>
    </submittedName>
</protein>
<dbReference type="PROSITE" id="PS51932">
    <property type="entry name" value="BMV"/>
    <property type="match status" value="1"/>
</dbReference>
<evidence type="ECO:0000256" key="3">
    <source>
        <dbReference type="ARBA" id="ARBA00024446"/>
    </source>
</evidence>
<gene>
    <name evidence="4" type="ORF">LY28_00115</name>
</gene>
<dbReference type="PANTHER" id="PTHR36539">
    <property type="entry name" value="ETHANOLAMINE UTILIZATION PROTEIN EUTN"/>
    <property type="match status" value="1"/>
</dbReference>
<proteinExistence type="predicted"/>
<evidence type="ECO:0000313" key="5">
    <source>
        <dbReference type="Proteomes" id="UP000248132"/>
    </source>
</evidence>
<dbReference type="Gene3D" id="2.40.50.220">
    <property type="entry name" value="EutN/Ccml"/>
    <property type="match status" value="1"/>
</dbReference>
<evidence type="ECO:0000256" key="1">
    <source>
        <dbReference type="ARBA" id="ARBA00023587"/>
    </source>
</evidence>
<evidence type="ECO:0000313" key="4">
    <source>
        <dbReference type="EMBL" id="PYG90235.1"/>
    </source>
</evidence>
<dbReference type="InterPro" id="IPR004992">
    <property type="entry name" value="EutN_CcmL"/>
</dbReference>
<sequence length="91" mass="9627">MVIGRVAGNLLATIKKPELEKYKLFVIEPEKAGTHLKNPGYFAAIDLVGAGIGDRVIVLTGSQVQNAVSDKVPADAAIVGIVEAMNIKNKK</sequence>
<reference evidence="4 5" key="1">
    <citation type="submission" date="2018-06" db="EMBL/GenBank/DDBJ databases">
        <title>Genomic Encyclopedia of Type Strains, Phase I: the one thousand microbial genomes (KMG-I) project.</title>
        <authorList>
            <person name="Kyrpides N."/>
        </authorList>
    </citation>
    <scope>NUCLEOTIDE SEQUENCE [LARGE SCALE GENOMIC DNA]</scope>
    <source>
        <strain evidence="4 5">DSM 19573</strain>
    </source>
</reference>